<dbReference type="InterPro" id="IPR027417">
    <property type="entry name" value="P-loop_NTPase"/>
</dbReference>
<sequence>MHRVLLICGDKPLAAQVKQALDSTSTVMSADPAIDNVQDVAGQFRPEMVLVDSDIRLGARTAFERLSIVREWFPDLPMVVIGNESGAHLILTAMRAGAQDFLDRDAADEDVRNVVARHIASGRPRGGSSHIVSVLSAGSCEEDGDFAVNLGVSVAAARPREGILLVDLALPASNTAISLGLELSFRVKEAVKEMSRLDRALLDSALARCPRSGLYVLPLAVHGDAEDWLVSVQDLRALLEICQALYDVVIVSYGPFSRQEELVGLPGDGALFFLPCNQRFTSIKGAAEMLRFVRQLRSDNGEPVLVVHEFAPGMAPDATGIKSAVGARQAIELPVRWHQLAESVNRGEPLGLDSSTPYAQSLSRHLANLSLLPQQAVDDERRQPIKAWARKLLGVLP</sequence>
<dbReference type="EMBL" id="CP000774">
    <property type="protein sequence ID" value="ABS61694.1"/>
    <property type="molecule type" value="Genomic_DNA"/>
</dbReference>
<dbReference type="KEGG" id="pla:Plav_0071"/>
<evidence type="ECO:0000259" key="2">
    <source>
        <dbReference type="PROSITE" id="PS50110"/>
    </source>
</evidence>
<dbReference type="eggNOG" id="COG4963">
    <property type="taxonomic scope" value="Bacteria"/>
</dbReference>
<protein>
    <submittedName>
        <fullName evidence="3">Response regulator receiver protein</fullName>
    </submittedName>
</protein>
<dbReference type="STRING" id="402881.Plav_0071"/>
<keyword evidence="4" id="KW-1185">Reference proteome</keyword>
<dbReference type="InterPro" id="IPR001789">
    <property type="entry name" value="Sig_transdc_resp-reg_receiver"/>
</dbReference>
<dbReference type="AlphaFoldDB" id="A7HP61"/>
<proteinExistence type="predicted"/>
<gene>
    <name evidence="3" type="ordered locus">Plav_0071</name>
</gene>
<dbReference type="RefSeq" id="WP_011994985.1">
    <property type="nucleotide sequence ID" value="NC_009719.1"/>
</dbReference>
<dbReference type="SUPFAM" id="SSF52540">
    <property type="entry name" value="P-loop containing nucleoside triphosphate hydrolases"/>
    <property type="match status" value="1"/>
</dbReference>
<feature type="domain" description="Response regulatory" evidence="2">
    <location>
        <begin position="1"/>
        <end position="119"/>
    </location>
</feature>
<dbReference type="SUPFAM" id="SSF52172">
    <property type="entry name" value="CheY-like"/>
    <property type="match status" value="1"/>
</dbReference>
<dbReference type="GO" id="GO:0000160">
    <property type="term" value="P:phosphorelay signal transduction system"/>
    <property type="evidence" value="ECO:0007669"/>
    <property type="project" value="InterPro"/>
</dbReference>
<evidence type="ECO:0000313" key="4">
    <source>
        <dbReference type="Proteomes" id="UP000006377"/>
    </source>
</evidence>
<feature type="modified residue" description="4-aspartylphosphate" evidence="1">
    <location>
        <position position="52"/>
    </location>
</feature>
<name>A7HP61_PARL1</name>
<evidence type="ECO:0000313" key="3">
    <source>
        <dbReference type="EMBL" id="ABS61694.1"/>
    </source>
</evidence>
<dbReference type="HOGENOM" id="CLU_043017_0_0_5"/>
<keyword evidence="1" id="KW-0597">Phosphoprotein</keyword>
<dbReference type="Gene3D" id="3.40.50.2300">
    <property type="match status" value="1"/>
</dbReference>
<accession>A7HP61</accession>
<dbReference type="PROSITE" id="PS50110">
    <property type="entry name" value="RESPONSE_REGULATORY"/>
    <property type="match status" value="1"/>
</dbReference>
<dbReference type="Proteomes" id="UP000006377">
    <property type="component" value="Chromosome"/>
</dbReference>
<dbReference type="eggNOG" id="COG2204">
    <property type="taxonomic scope" value="Bacteria"/>
</dbReference>
<reference evidence="3 4" key="1">
    <citation type="journal article" date="2011" name="Stand. Genomic Sci.">
        <title>Complete genome sequence of Parvibaculum lavamentivorans type strain (DS-1(T)).</title>
        <authorList>
            <person name="Schleheck D."/>
            <person name="Weiss M."/>
            <person name="Pitluck S."/>
            <person name="Bruce D."/>
            <person name="Land M.L."/>
            <person name="Han S."/>
            <person name="Saunders E."/>
            <person name="Tapia R."/>
            <person name="Detter C."/>
            <person name="Brettin T."/>
            <person name="Han J."/>
            <person name="Woyke T."/>
            <person name="Goodwin L."/>
            <person name="Pennacchio L."/>
            <person name="Nolan M."/>
            <person name="Cook A.M."/>
            <person name="Kjelleberg S."/>
            <person name="Thomas T."/>
        </authorList>
    </citation>
    <scope>NUCLEOTIDE SEQUENCE [LARGE SCALE GENOMIC DNA]</scope>
    <source>
        <strain evidence="4">DS-1 / DSM 13023 / NCIMB 13966</strain>
    </source>
</reference>
<organism evidence="3 4">
    <name type="scientific">Parvibaculum lavamentivorans (strain DS-1 / DSM 13023 / NCIMB 13966)</name>
    <dbReference type="NCBI Taxonomy" id="402881"/>
    <lineage>
        <taxon>Bacteria</taxon>
        <taxon>Pseudomonadati</taxon>
        <taxon>Pseudomonadota</taxon>
        <taxon>Alphaproteobacteria</taxon>
        <taxon>Hyphomicrobiales</taxon>
        <taxon>Parvibaculaceae</taxon>
        <taxon>Parvibaculum</taxon>
    </lineage>
</organism>
<evidence type="ECO:0000256" key="1">
    <source>
        <dbReference type="PROSITE-ProRule" id="PRU00169"/>
    </source>
</evidence>
<dbReference type="Gene3D" id="3.40.50.300">
    <property type="entry name" value="P-loop containing nucleotide triphosphate hydrolases"/>
    <property type="match status" value="1"/>
</dbReference>
<dbReference type="InterPro" id="IPR011006">
    <property type="entry name" value="CheY-like_superfamily"/>
</dbReference>
<dbReference type="OrthoDB" id="9814495at2"/>